<dbReference type="PANTHER" id="PTHR35601:SF1">
    <property type="entry name" value="TOXIN RELE"/>
    <property type="match status" value="1"/>
</dbReference>
<protein>
    <recommendedName>
        <fullName evidence="5">Addiction module toxin, RelE/StbE family</fullName>
    </recommendedName>
</protein>
<dbReference type="AlphaFoldDB" id="A0A0G0PX22"/>
<name>A0A0G0PX22_9BACT</name>
<organism evidence="3 4">
    <name type="scientific">Candidatus Gottesmanbacteria bacterium GW2011_GWC2_39_8</name>
    <dbReference type="NCBI Taxonomy" id="1618450"/>
    <lineage>
        <taxon>Bacteria</taxon>
        <taxon>Candidatus Gottesmaniibacteriota</taxon>
    </lineage>
</organism>
<dbReference type="PANTHER" id="PTHR35601">
    <property type="entry name" value="TOXIN RELE"/>
    <property type="match status" value="1"/>
</dbReference>
<comment type="caution">
    <text evidence="3">The sequence shown here is derived from an EMBL/GenBank/DDBJ whole genome shotgun (WGS) entry which is preliminary data.</text>
</comment>
<evidence type="ECO:0000256" key="2">
    <source>
        <dbReference type="ARBA" id="ARBA00022649"/>
    </source>
</evidence>
<evidence type="ECO:0000313" key="3">
    <source>
        <dbReference type="EMBL" id="KKR32689.1"/>
    </source>
</evidence>
<dbReference type="SUPFAM" id="SSF143011">
    <property type="entry name" value="RelE-like"/>
    <property type="match status" value="1"/>
</dbReference>
<dbReference type="Gene3D" id="3.30.2310.20">
    <property type="entry name" value="RelE-like"/>
    <property type="match status" value="1"/>
</dbReference>
<dbReference type="Proteomes" id="UP000034539">
    <property type="component" value="Unassembled WGS sequence"/>
</dbReference>
<accession>A0A0G0PX22</accession>
<dbReference type="Pfam" id="PF05016">
    <property type="entry name" value="ParE_toxin"/>
    <property type="match status" value="1"/>
</dbReference>
<comment type="similarity">
    <text evidence="1">Belongs to the RelE toxin family.</text>
</comment>
<evidence type="ECO:0008006" key="5">
    <source>
        <dbReference type="Google" id="ProtNLM"/>
    </source>
</evidence>
<dbReference type="EMBL" id="LBXN01000035">
    <property type="protein sequence ID" value="KKR32689.1"/>
    <property type="molecule type" value="Genomic_DNA"/>
</dbReference>
<dbReference type="InterPro" id="IPR007712">
    <property type="entry name" value="RelE/ParE_toxin"/>
</dbReference>
<sequence>MYKLLISRKAKRELKKLSKAYQKAIISVFEEIKEDPFTGKALTRELTGRFSFRVGFFRIIYKVNRHDKTVQIITAGHRSTIYN</sequence>
<proteinExistence type="inferred from homology"/>
<keyword evidence="2" id="KW-1277">Toxin-antitoxin system</keyword>
<dbReference type="InterPro" id="IPR035093">
    <property type="entry name" value="RelE/ParE_toxin_dom_sf"/>
</dbReference>
<gene>
    <name evidence="3" type="ORF">UT63_C0035G0002</name>
</gene>
<evidence type="ECO:0000256" key="1">
    <source>
        <dbReference type="ARBA" id="ARBA00006226"/>
    </source>
</evidence>
<reference evidence="3 4" key="1">
    <citation type="journal article" date="2015" name="Nature">
        <title>rRNA introns, odd ribosomes, and small enigmatic genomes across a large radiation of phyla.</title>
        <authorList>
            <person name="Brown C.T."/>
            <person name="Hug L.A."/>
            <person name="Thomas B.C."/>
            <person name="Sharon I."/>
            <person name="Castelle C.J."/>
            <person name="Singh A."/>
            <person name="Wilkins M.J."/>
            <person name="Williams K.H."/>
            <person name="Banfield J.F."/>
        </authorList>
    </citation>
    <scope>NUCLEOTIDE SEQUENCE [LARGE SCALE GENOMIC DNA]</scope>
</reference>
<evidence type="ECO:0000313" key="4">
    <source>
        <dbReference type="Proteomes" id="UP000034539"/>
    </source>
</evidence>